<dbReference type="EMBL" id="LC066395">
    <property type="protein sequence ID" value="BAT30855.1"/>
    <property type="molecule type" value="Genomic_DNA"/>
</dbReference>
<protein>
    <submittedName>
        <fullName evidence="1">Uncharacterized protein</fullName>
    </submittedName>
</protein>
<reference evidence="1" key="1">
    <citation type="journal article" date="2015" name="Proc. Natl. Acad. Sci. U.S.A.">
        <title>Bacterial clade with the ribosomal RNA operon on a small plasmid rather than the chromosome.</title>
        <authorList>
            <person name="Anda M."/>
            <person name="Ohtsubo Y."/>
            <person name="Okubo T."/>
            <person name="Sugawara M."/>
            <person name="Nagata Y."/>
            <person name="Tsuda M."/>
            <person name="Minamisawa K."/>
            <person name="Mitsui H."/>
        </authorList>
    </citation>
    <scope>NUCLEOTIDE SEQUENCE</scope>
    <source>
        <strain evidence="1">DSM 15513</strain>
    </source>
</reference>
<sequence length="390" mass="41312">MEILSFVMRACISIAETVRVIAVAFALVLAGAGPSFSQSSPLPDFIDRGIEGFLSGGSDKGPNVYASPSANELLPNSADVGVPQMKSLRTFDPIALPDSTVAPGMSALDMPNLPAYAPQLNMDKKAFRPNAELVLEARLSEEGEIVPGGIVWRLFSAVPQLQGRSTLIATSKEAKPSFNVPPGAYIVHATFGRAGIVKRIDFNGVNVKEVVVLGAGGLKLDATVSSEGQAATESRLKFDIFADAERDSERELIASGVAPGEVVRLNAGLYHVVSTYGSINARTQADIRVEAGKLTEATLQHRAAQQTLKLVREHGGEAIAGTAWTVTSMSGDILRKSAGAFASMVLAEGDYMAVARNRETTYQRSFSVKAGEDADVEILLSDLIETSSED</sequence>
<dbReference type="AlphaFoldDB" id="A0A0P0ZAF3"/>
<dbReference type="RefSeq" id="WP_007067673.1">
    <property type="nucleotide sequence ID" value="NZ_BBWO01000012.1"/>
</dbReference>
<evidence type="ECO:0000313" key="1">
    <source>
        <dbReference type="EMBL" id="BAT30855.1"/>
    </source>
</evidence>
<organism evidence="1">
    <name type="scientific">Fulvimarina pelagi</name>
    <dbReference type="NCBI Taxonomy" id="217511"/>
    <lineage>
        <taxon>Bacteria</taxon>
        <taxon>Pseudomonadati</taxon>
        <taxon>Pseudomonadota</taxon>
        <taxon>Alphaproteobacteria</taxon>
        <taxon>Hyphomicrobiales</taxon>
        <taxon>Aurantimonadaceae</taxon>
        <taxon>Fulvimarina</taxon>
    </lineage>
</organism>
<name>A0A0P0ZAF3_9HYPH</name>
<accession>A0A0P0ZAF3</accession>
<proteinExistence type="predicted"/>